<dbReference type="PANTHER" id="PTHR32046:SF11">
    <property type="entry name" value="IMMUNE-ASSOCIATED NUCLEOTIDE-BINDING PROTEIN 10-LIKE"/>
    <property type="match status" value="1"/>
</dbReference>
<keyword evidence="3" id="KW-1185">Reference proteome</keyword>
<evidence type="ECO:0008006" key="4">
    <source>
        <dbReference type="Google" id="ProtNLM"/>
    </source>
</evidence>
<dbReference type="SUPFAM" id="SSF52540">
    <property type="entry name" value="P-loop containing nucleoside triphosphate hydrolases"/>
    <property type="match status" value="2"/>
</dbReference>
<reference evidence="2" key="1">
    <citation type="submission" date="2020-11" db="EMBL/GenBank/DDBJ databases">
        <authorList>
            <person name="Tran Van P."/>
        </authorList>
    </citation>
    <scope>NUCLEOTIDE SEQUENCE</scope>
</reference>
<feature type="region of interest" description="Disordered" evidence="1">
    <location>
        <begin position="161"/>
        <end position="182"/>
    </location>
</feature>
<dbReference type="EMBL" id="LR900318">
    <property type="protein sequence ID" value="CAD7245197.1"/>
    <property type="molecule type" value="Genomic_DNA"/>
</dbReference>
<feature type="region of interest" description="Disordered" evidence="1">
    <location>
        <begin position="207"/>
        <end position="274"/>
    </location>
</feature>
<feature type="non-terminal residue" evidence="2">
    <location>
        <position position="540"/>
    </location>
</feature>
<feature type="compositionally biased region" description="Acidic residues" evidence="1">
    <location>
        <begin position="161"/>
        <end position="178"/>
    </location>
</feature>
<evidence type="ECO:0000313" key="2">
    <source>
        <dbReference type="EMBL" id="CAD7245197.1"/>
    </source>
</evidence>
<sequence length="540" mass="61537">MRKSMLIEAMGNYWLGVDFKDPYRFQMKKEDGPTNSITSYTFFTRDERRFPLPVTLIDTPGFQKGTIELDLQLMEDIRTFAQEMEIHAVGFVVPGSQGRLTAEQKVVLENMNKVLGEKTEMYLFCTFADGKRLPVLESVVEAGLKYKKYFAVNSSAYFVKEEEEAPSTDDDEVNDEVEKEGTKTKSINELLWQMTTDSIQGFIRDIQAPGRLRSRENKKEKHEEKSGRPAGEERENLLKEERNNEGSTRPNGGEPVQENGNSRSSGEISKEDSKKQFHENLKIISLKVEGNGHPTLLLPFTSTAADGFRLGEDQQGRNSLNVLFLGFTGSGKSTLAEAMKHYLLGVDFQDSHHNQEQIRPTNTITLYNCRFTDERRFSWKVTLIDTPGFHRETPVEQKKFVNDVCASMKSNHEVNIHAIVYGKFTAQEKLLLGSITKVFGRENERTQMTYLFYTFADNNPLPAQESVKEAGLTYNKHFPVNSYAYLAKEENGPSIDKNEKMRKDAKSINELLRKITTDSFQRFFDDVLSPPIEALSLIPS</sequence>
<dbReference type="InterPro" id="IPR027417">
    <property type="entry name" value="P-loop_NTPase"/>
</dbReference>
<protein>
    <recommendedName>
        <fullName evidence="4">AIG1-type G domain-containing protein</fullName>
    </recommendedName>
</protein>
<feature type="compositionally biased region" description="Basic and acidic residues" evidence="1">
    <location>
        <begin position="213"/>
        <end position="244"/>
    </location>
</feature>
<name>A0A7R9A2G1_9CRUS</name>
<dbReference type="PANTHER" id="PTHR32046">
    <property type="entry name" value="G DOMAIN-CONTAINING PROTEIN"/>
    <property type="match status" value="1"/>
</dbReference>
<dbReference type="AlphaFoldDB" id="A0A7R9A2G1"/>
<dbReference type="EMBL" id="CAJPEV010000801">
    <property type="protein sequence ID" value="CAG0888640.1"/>
    <property type="molecule type" value="Genomic_DNA"/>
</dbReference>
<feature type="compositionally biased region" description="Polar residues" evidence="1">
    <location>
        <begin position="258"/>
        <end position="267"/>
    </location>
</feature>
<evidence type="ECO:0000256" key="1">
    <source>
        <dbReference type="SAM" id="MobiDB-lite"/>
    </source>
</evidence>
<dbReference type="Proteomes" id="UP000677054">
    <property type="component" value="Unassembled WGS sequence"/>
</dbReference>
<accession>A0A7R9A2G1</accession>
<dbReference type="Gene3D" id="3.40.50.300">
    <property type="entry name" value="P-loop containing nucleotide triphosphate hydrolases"/>
    <property type="match status" value="2"/>
</dbReference>
<evidence type="ECO:0000313" key="3">
    <source>
        <dbReference type="Proteomes" id="UP000677054"/>
    </source>
</evidence>
<organism evidence="2">
    <name type="scientific">Darwinula stevensoni</name>
    <dbReference type="NCBI Taxonomy" id="69355"/>
    <lineage>
        <taxon>Eukaryota</taxon>
        <taxon>Metazoa</taxon>
        <taxon>Ecdysozoa</taxon>
        <taxon>Arthropoda</taxon>
        <taxon>Crustacea</taxon>
        <taxon>Oligostraca</taxon>
        <taxon>Ostracoda</taxon>
        <taxon>Podocopa</taxon>
        <taxon>Podocopida</taxon>
        <taxon>Darwinulocopina</taxon>
        <taxon>Darwinuloidea</taxon>
        <taxon>Darwinulidae</taxon>
        <taxon>Darwinula</taxon>
    </lineage>
</organism>
<gene>
    <name evidence="2" type="ORF">DSTB1V02_LOCUS5071</name>
</gene>
<proteinExistence type="predicted"/>
<dbReference type="OrthoDB" id="2386367at2759"/>